<keyword evidence="1" id="KW-1133">Transmembrane helix</keyword>
<gene>
    <name evidence="2" type="ORF">SAMN02745229_03463</name>
</gene>
<proteinExistence type="predicted"/>
<reference evidence="3" key="1">
    <citation type="submission" date="2016-11" db="EMBL/GenBank/DDBJ databases">
        <authorList>
            <person name="Varghese N."/>
            <person name="Submissions S."/>
        </authorList>
    </citation>
    <scope>NUCLEOTIDE SEQUENCE [LARGE SCALE GENOMIC DNA]</scope>
    <source>
        <strain evidence="3">DSM 3071</strain>
    </source>
</reference>
<evidence type="ECO:0000313" key="3">
    <source>
        <dbReference type="Proteomes" id="UP000184278"/>
    </source>
</evidence>
<accession>A0A1M6D4F9</accession>
<keyword evidence="1" id="KW-0812">Transmembrane</keyword>
<dbReference type="AlphaFoldDB" id="A0A1M6D4F9"/>
<evidence type="ECO:0008006" key="4">
    <source>
        <dbReference type="Google" id="ProtNLM"/>
    </source>
</evidence>
<dbReference type="EMBL" id="FQXK01000036">
    <property type="protein sequence ID" value="SHI68126.1"/>
    <property type="molecule type" value="Genomic_DNA"/>
</dbReference>
<organism evidence="2 3">
    <name type="scientific">Butyrivibrio fibrisolvens DSM 3071</name>
    <dbReference type="NCBI Taxonomy" id="1121131"/>
    <lineage>
        <taxon>Bacteria</taxon>
        <taxon>Bacillati</taxon>
        <taxon>Bacillota</taxon>
        <taxon>Clostridia</taxon>
        <taxon>Lachnospirales</taxon>
        <taxon>Lachnospiraceae</taxon>
        <taxon>Butyrivibrio</taxon>
    </lineage>
</organism>
<evidence type="ECO:0000313" key="2">
    <source>
        <dbReference type="EMBL" id="SHI68126.1"/>
    </source>
</evidence>
<dbReference type="STRING" id="1121131.SAMN02745229_03463"/>
<feature type="transmembrane region" description="Helical" evidence="1">
    <location>
        <begin position="6"/>
        <end position="26"/>
    </location>
</feature>
<evidence type="ECO:0000256" key="1">
    <source>
        <dbReference type="SAM" id="Phobius"/>
    </source>
</evidence>
<keyword evidence="3" id="KW-1185">Reference proteome</keyword>
<keyword evidence="1" id="KW-0472">Membrane</keyword>
<sequence length="105" mass="11872">MTMREFLLTAIILSIFAMLFEGIIVFRNLKNKLHAYLFLNCITMLVNNTGYLLELLSKTEDGHPVASEDDHGIGTRSVLDFAKKTGSEIRYIAGNDMFKVRMLIG</sequence>
<name>A0A1M6D4F9_BUTFI</name>
<protein>
    <recommendedName>
        <fullName evidence="4">GHKL domain-containing protein</fullName>
    </recommendedName>
</protein>
<dbReference type="Proteomes" id="UP000184278">
    <property type="component" value="Unassembled WGS sequence"/>
</dbReference>